<accession>A0ABN6P684</accession>
<dbReference type="EMBL" id="AP025637">
    <property type="protein sequence ID" value="BDG73478.1"/>
    <property type="molecule type" value="Genomic_DNA"/>
</dbReference>
<feature type="domain" description="Polysaccharide export protein N-terminal" evidence="2">
    <location>
        <begin position="80"/>
        <end position="153"/>
    </location>
</feature>
<evidence type="ECO:0000259" key="2">
    <source>
        <dbReference type="Pfam" id="PF02563"/>
    </source>
</evidence>
<name>A0ABN6P684_9PROT</name>
<reference evidence="3 4" key="1">
    <citation type="journal article" date="2016" name="Microbes Environ.">
        <title>Phylogenetically diverse aerobic anoxygenic phototrophic bacteria isolated from epilithic biofilms in Tama river, Japan.</title>
        <authorList>
            <person name="Hirose S."/>
            <person name="Matsuura K."/>
            <person name="Haruta S."/>
        </authorList>
    </citation>
    <scope>NUCLEOTIDE SEQUENCE [LARGE SCALE GENOMIC DNA]</scope>
    <source>
        <strain evidence="3 4">S08</strain>
    </source>
</reference>
<evidence type="ECO:0000313" key="4">
    <source>
        <dbReference type="Proteomes" id="UP000831327"/>
    </source>
</evidence>
<feature type="domain" description="Polysaccharide export protein N-terminal" evidence="2">
    <location>
        <begin position="168"/>
        <end position="225"/>
    </location>
</feature>
<dbReference type="Gene3D" id="3.30.1950.10">
    <property type="entry name" value="wza like domain"/>
    <property type="match status" value="2"/>
</dbReference>
<evidence type="ECO:0000313" key="3">
    <source>
        <dbReference type="EMBL" id="BDG73478.1"/>
    </source>
</evidence>
<keyword evidence="4" id="KW-1185">Reference proteome</keyword>
<dbReference type="InterPro" id="IPR049712">
    <property type="entry name" value="Poly_export"/>
</dbReference>
<sequence length="356" mass="38723">MSLTRAIGTLCVLQLVGCSNQRSYDLSQGSEPAYIDAADPVMRAAATSELSQAVLRGTRAWRLQPGDTLEVNYFVSGRATMRDYRLGIGDQIDVVMLELPQYSRSHTVRPDGRITLVGRGEIRADGLQPTELARVIADRYRDEVVDPRVTVHVMRVTEEAERFTTMLSGQGGQRQQSVTVGPDGTIGLPLLRSVTVSGLTVDEVSDRIASAYQRRIPNLQPTVRLSGTAGQLVFLFGEVQRPGPQPGAPARTILQHVAAGGGPNEFAAMDQVRLLYWDQAGQPRVRVANLLNVLERLSIDEDMVVPPGAVLYVPPTQLAVAGRIMDQVFRRLFLFSGTSAGIYYNANAPAVLGGVR</sequence>
<dbReference type="Gene3D" id="3.10.560.10">
    <property type="entry name" value="Outer membrane lipoprotein wza domain like"/>
    <property type="match status" value="1"/>
</dbReference>
<organism evidence="3 4">
    <name type="scientific">Roseomonas fluvialis</name>
    <dbReference type="NCBI Taxonomy" id="1750527"/>
    <lineage>
        <taxon>Bacteria</taxon>
        <taxon>Pseudomonadati</taxon>
        <taxon>Pseudomonadota</taxon>
        <taxon>Alphaproteobacteria</taxon>
        <taxon>Acetobacterales</taxon>
        <taxon>Roseomonadaceae</taxon>
        <taxon>Roseomonas</taxon>
    </lineage>
</organism>
<proteinExistence type="predicted"/>
<keyword evidence="1" id="KW-0732">Signal</keyword>
<dbReference type="PANTHER" id="PTHR33619">
    <property type="entry name" value="POLYSACCHARIDE EXPORT PROTEIN GFCE-RELATED"/>
    <property type="match status" value="1"/>
</dbReference>
<dbReference type="InterPro" id="IPR003715">
    <property type="entry name" value="Poly_export_N"/>
</dbReference>
<protein>
    <recommendedName>
        <fullName evidence="2">Polysaccharide export protein N-terminal domain-containing protein</fullName>
    </recommendedName>
</protein>
<gene>
    <name evidence="3" type="ORF">Rmf_34070</name>
</gene>
<dbReference type="Pfam" id="PF02563">
    <property type="entry name" value="Poly_export"/>
    <property type="match status" value="2"/>
</dbReference>
<evidence type="ECO:0000256" key="1">
    <source>
        <dbReference type="ARBA" id="ARBA00022729"/>
    </source>
</evidence>
<dbReference type="Proteomes" id="UP000831327">
    <property type="component" value="Chromosome"/>
</dbReference>
<dbReference type="PANTHER" id="PTHR33619:SF3">
    <property type="entry name" value="POLYSACCHARIDE EXPORT PROTEIN GFCE-RELATED"/>
    <property type="match status" value="1"/>
</dbReference>